<evidence type="ECO:0000313" key="4">
    <source>
        <dbReference type="Proteomes" id="UP000005237"/>
    </source>
</evidence>
<organism evidence="3 4">
    <name type="scientific">Caenorhabditis japonica</name>
    <dbReference type="NCBI Taxonomy" id="281687"/>
    <lineage>
        <taxon>Eukaryota</taxon>
        <taxon>Metazoa</taxon>
        <taxon>Ecdysozoa</taxon>
        <taxon>Nematoda</taxon>
        <taxon>Chromadorea</taxon>
        <taxon>Rhabditida</taxon>
        <taxon>Rhabditina</taxon>
        <taxon>Rhabditomorpha</taxon>
        <taxon>Rhabditoidea</taxon>
        <taxon>Rhabditidae</taxon>
        <taxon>Peloderinae</taxon>
        <taxon>Caenorhabditis</taxon>
    </lineage>
</organism>
<dbReference type="EnsemblMetazoa" id="CJA19653b.1">
    <property type="protein sequence ID" value="CJA19653b.1"/>
    <property type="gene ID" value="WBGene00175224"/>
</dbReference>
<evidence type="ECO:0000313" key="3">
    <source>
        <dbReference type="EnsemblMetazoa" id="CJA19653b.1"/>
    </source>
</evidence>
<dbReference type="Pfam" id="PF03184">
    <property type="entry name" value="DDE_1"/>
    <property type="match status" value="1"/>
</dbReference>
<accession>A0A8R1I8G0</accession>
<sequence>MNQYSSCADDESLSSSEYRLERATTVCQKPPENYLDKIASFVLYLEKIRQETTYDYIYGCDETAVYLDCSHSKTVAEKGSRQVSVRNTGHEKAHITVMLTARSDGFKCKPFVLLPNKRPIPSIIEEFGKDLELSWCDRSFFNDAITKEFLIKIMGNSLFAKRLLVWDSYRCHLSVDTKKVLRSLKIDTAIVPGGTTKFLQPADVFWNFAFKSRIRQHYEDFMLYGEKEYTRGGNMKQPPMKVTSLFVPSKGRIIPGGSEDNLIHCLKPEGEITDGVVYLKKAREESTAEQLRLAIENVEIETEEYDDLDSDMSVNVVN</sequence>
<dbReference type="GO" id="GO:0003676">
    <property type="term" value="F:nucleic acid binding"/>
    <property type="evidence" value="ECO:0007669"/>
    <property type="project" value="InterPro"/>
</dbReference>
<reference evidence="3" key="2">
    <citation type="submission" date="2022-06" db="UniProtKB">
        <authorList>
            <consortium name="EnsemblMetazoa"/>
        </authorList>
    </citation>
    <scope>IDENTIFICATION</scope>
    <source>
        <strain evidence="3">DF5081</strain>
    </source>
</reference>
<keyword evidence="4" id="KW-1185">Reference proteome</keyword>
<reference evidence="4" key="1">
    <citation type="submission" date="2010-08" db="EMBL/GenBank/DDBJ databases">
        <authorList>
            <consortium name="Caenorhabditis japonica Sequencing Consortium"/>
            <person name="Wilson R.K."/>
        </authorList>
    </citation>
    <scope>NUCLEOTIDE SEQUENCE [LARGE SCALE GENOMIC DNA]</scope>
    <source>
        <strain evidence="4">DF5081</strain>
    </source>
</reference>
<evidence type="ECO:0000256" key="1">
    <source>
        <dbReference type="SAM" id="Coils"/>
    </source>
</evidence>
<protein>
    <submittedName>
        <fullName evidence="3">DDE-1 domain-containing protein</fullName>
    </submittedName>
</protein>
<feature type="domain" description="DDE-1" evidence="2">
    <location>
        <begin position="92"/>
        <end position="237"/>
    </location>
</feature>
<name>A0A8R1I8G0_CAEJA</name>
<keyword evidence="1" id="KW-0175">Coiled coil</keyword>
<dbReference type="Proteomes" id="UP000005237">
    <property type="component" value="Unassembled WGS sequence"/>
</dbReference>
<feature type="coiled-coil region" evidence="1">
    <location>
        <begin position="281"/>
        <end position="308"/>
    </location>
</feature>
<evidence type="ECO:0000259" key="2">
    <source>
        <dbReference type="Pfam" id="PF03184"/>
    </source>
</evidence>
<proteinExistence type="predicted"/>
<dbReference type="InterPro" id="IPR004875">
    <property type="entry name" value="DDE_SF_endonuclease_dom"/>
</dbReference>
<dbReference type="AlphaFoldDB" id="A0A8R1I8G0"/>